<dbReference type="InterPro" id="IPR050798">
    <property type="entry name" value="YhaM_exoribonuc/phosphodiest"/>
</dbReference>
<dbReference type="Pfam" id="PF01966">
    <property type="entry name" value="HD"/>
    <property type="match status" value="1"/>
</dbReference>
<protein>
    <submittedName>
        <fullName evidence="4">Uncharacterized protein</fullName>
    </submittedName>
</protein>
<keyword evidence="1" id="KW-0378">Hydrolase</keyword>
<dbReference type="GO" id="GO:0031125">
    <property type="term" value="P:rRNA 3'-end processing"/>
    <property type="evidence" value="ECO:0007669"/>
    <property type="project" value="TreeGrafter"/>
</dbReference>
<dbReference type="GO" id="GO:0003676">
    <property type="term" value="F:nucleic acid binding"/>
    <property type="evidence" value="ECO:0007669"/>
    <property type="project" value="InterPro"/>
</dbReference>
<evidence type="ECO:0000259" key="2">
    <source>
        <dbReference type="Pfam" id="PF01336"/>
    </source>
</evidence>
<sequence length="337" mass="38719">MNKKTVFIKDLKENQKLEQEPFVLKEASLSVTKQGKDFYKLVLNDRTGEINATLWSDRFEFCDTNFSANQVVKINALVESYRNSIQLNIQTLTKTQDFDPKDFLPVSKTDPIELYDRCLNWIKKVKDEELKKLLLLIYKDENLKDKLINSPGAEKVHHAYLGGLLEHTLEMLEVALTYQNINQHLNQDLIIAGILLHDIGKALELRPNGVTIERTVEGSLEGHLALGYGIVQKFYWPDFPSPLKIQLNHIILAHHGEIEQGSPVRPQTLEAFVVYLADFGSSHLNQFQRAVTRGLETSNLFSEYERWLGRTVYLEPYREISVDEENQAAVIKQPDLI</sequence>
<name>A0A2H0X8D3_UNCKA</name>
<feature type="domain" description="HD" evidence="3">
    <location>
        <begin position="165"/>
        <end position="278"/>
    </location>
</feature>
<dbReference type="SUPFAM" id="SSF50249">
    <property type="entry name" value="Nucleic acid-binding proteins"/>
    <property type="match status" value="1"/>
</dbReference>
<dbReference type="PANTHER" id="PTHR37294:SF1">
    <property type="entry name" value="3'-5' EXORIBONUCLEASE YHAM"/>
    <property type="match status" value="1"/>
</dbReference>
<organism evidence="4 5">
    <name type="scientific">candidate division WWE3 bacterium CG08_land_8_20_14_0_20_43_13</name>
    <dbReference type="NCBI Taxonomy" id="1975087"/>
    <lineage>
        <taxon>Bacteria</taxon>
        <taxon>Katanobacteria</taxon>
    </lineage>
</organism>
<proteinExistence type="predicted"/>
<accession>A0A2H0X8D3</accession>
<reference evidence="5" key="1">
    <citation type="submission" date="2017-09" db="EMBL/GenBank/DDBJ databases">
        <title>Depth-based differentiation of microbial function through sediment-hosted aquifers and enrichment of novel symbionts in the deep terrestrial subsurface.</title>
        <authorList>
            <person name="Probst A.J."/>
            <person name="Ladd B."/>
            <person name="Jarett J.K."/>
            <person name="Geller-Mcgrath D.E."/>
            <person name="Sieber C.M.K."/>
            <person name="Emerson J.B."/>
            <person name="Anantharaman K."/>
            <person name="Thomas B.C."/>
            <person name="Malmstrom R."/>
            <person name="Stieglmeier M."/>
            <person name="Klingl A."/>
            <person name="Woyke T."/>
            <person name="Ryan C.M."/>
            <person name="Banfield J.F."/>
        </authorList>
    </citation>
    <scope>NUCLEOTIDE SEQUENCE [LARGE SCALE GENOMIC DNA]</scope>
</reference>
<dbReference type="PANTHER" id="PTHR37294">
    <property type="entry name" value="3'-5' EXORIBONUCLEASE YHAM"/>
    <property type="match status" value="1"/>
</dbReference>
<dbReference type="InterPro" id="IPR012340">
    <property type="entry name" value="NA-bd_OB-fold"/>
</dbReference>
<dbReference type="Gene3D" id="1.10.3210.10">
    <property type="entry name" value="Hypothetical protein af1432"/>
    <property type="match status" value="1"/>
</dbReference>
<dbReference type="Pfam" id="PF01336">
    <property type="entry name" value="tRNA_anti-codon"/>
    <property type="match status" value="1"/>
</dbReference>
<feature type="domain" description="OB" evidence="2">
    <location>
        <begin position="32"/>
        <end position="93"/>
    </location>
</feature>
<dbReference type="InterPro" id="IPR003607">
    <property type="entry name" value="HD/PDEase_dom"/>
</dbReference>
<dbReference type="Proteomes" id="UP000231414">
    <property type="component" value="Unassembled WGS sequence"/>
</dbReference>
<dbReference type="AlphaFoldDB" id="A0A2H0X8D3"/>
<evidence type="ECO:0000256" key="1">
    <source>
        <dbReference type="ARBA" id="ARBA00022801"/>
    </source>
</evidence>
<evidence type="ECO:0000259" key="3">
    <source>
        <dbReference type="Pfam" id="PF01966"/>
    </source>
</evidence>
<gene>
    <name evidence="4" type="ORF">COT52_00535</name>
</gene>
<dbReference type="Gene3D" id="2.40.50.140">
    <property type="entry name" value="Nucleic acid-binding proteins"/>
    <property type="match status" value="1"/>
</dbReference>
<dbReference type="EMBL" id="PEYW01000006">
    <property type="protein sequence ID" value="PIS21101.1"/>
    <property type="molecule type" value="Genomic_DNA"/>
</dbReference>
<dbReference type="InterPro" id="IPR004365">
    <property type="entry name" value="NA-bd_OB_tRNA"/>
</dbReference>
<dbReference type="SUPFAM" id="SSF109604">
    <property type="entry name" value="HD-domain/PDEase-like"/>
    <property type="match status" value="1"/>
</dbReference>
<dbReference type="CDD" id="cd04492">
    <property type="entry name" value="YhaM_OBF_like"/>
    <property type="match status" value="1"/>
</dbReference>
<evidence type="ECO:0000313" key="5">
    <source>
        <dbReference type="Proteomes" id="UP000231414"/>
    </source>
</evidence>
<evidence type="ECO:0000313" key="4">
    <source>
        <dbReference type="EMBL" id="PIS21101.1"/>
    </source>
</evidence>
<dbReference type="GO" id="GO:0016787">
    <property type="term" value="F:hydrolase activity"/>
    <property type="evidence" value="ECO:0007669"/>
    <property type="project" value="UniProtKB-KW"/>
</dbReference>
<dbReference type="CDD" id="cd00077">
    <property type="entry name" value="HDc"/>
    <property type="match status" value="1"/>
</dbReference>
<dbReference type="InterPro" id="IPR006674">
    <property type="entry name" value="HD_domain"/>
</dbReference>
<comment type="caution">
    <text evidence="4">The sequence shown here is derived from an EMBL/GenBank/DDBJ whole genome shotgun (WGS) entry which is preliminary data.</text>
</comment>